<evidence type="ECO:0000313" key="3">
    <source>
        <dbReference type="Proteomes" id="UP000003240"/>
    </source>
</evidence>
<dbReference type="SUPFAM" id="SSF46966">
    <property type="entry name" value="Spectrin repeat"/>
    <property type="match status" value="1"/>
</dbReference>
<keyword evidence="3" id="KW-1185">Reference proteome</keyword>
<dbReference type="STRING" id="1009370.ALO_07318"/>
<keyword evidence="1" id="KW-0175">Coiled coil</keyword>
<evidence type="ECO:0000256" key="1">
    <source>
        <dbReference type="SAM" id="Coils"/>
    </source>
</evidence>
<name>F7NHB8_9FIRM</name>
<dbReference type="RefSeq" id="WP_004094175.1">
    <property type="nucleotide sequence ID" value="NZ_AFGF01000053.1"/>
</dbReference>
<reference evidence="2 3" key="1">
    <citation type="journal article" date="2011" name="EMBO J.">
        <title>Structural diversity of bacterial flagellar motors.</title>
        <authorList>
            <person name="Chen S."/>
            <person name="Beeby M."/>
            <person name="Murphy G.E."/>
            <person name="Leadbetter J.R."/>
            <person name="Hendrixson D.R."/>
            <person name="Briegel A."/>
            <person name="Li Z."/>
            <person name="Shi J."/>
            <person name="Tocheva E.I."/>
            <person name="Muller A."/>
            <person name="Dobro M.J."/>
            <person name="Jensen G.J."/>
        </authorList>
    </citation>
    <scope>NUCLEOTIDE SEQUENCE [LARGE SCALE GENOMIC DNA]</scope>
    <source>
        <strain evidence="2 3">DSM 6540</strain>
    </source>
</reference>
<dbReference type="GO" id="GO:0005886">
    <property type="term" value="C:plasma membrane"/>
    <property type="evidence" value="ECO:0007669"/>
    <property type="project" value="TreeGrafter"/>
</dbReference>
<gene>
    <name evidence="2" type="ORF">ALO_07318</name>
</gene>
<proteinExistence type="predicted"/>
<dbReference type="GO" id="GO:0090313">
    <property type="term" value="P:regulation of protein targeting to membrane"/>
    <property type="evidence" value="ECO:0007669"/>
    <property type="project" value="TreeGrafter"/>
</dbReference>
<dbReference type="InterPro" id="IPR052894">
    <property type="entry name" value="AsmA-related"/>
</dbReference>
<dbReference type="EMBL" id="AFGF01000053">
    <property type="protein sequence ID" value="EGO64601.1"/>
    <property type="molecule type" value="Genomic_DNA"/>
</dbReference>
<comment type="caution">
    <text evidence="2">The sequence shown here is derived from an EMBL/GenBank/DDBJ whole genome shotgun (WGS) entry which is preliminary data.</text>
</comment>
<dbReference type="OrthoDB" id="5752177at2"/>
<feature type="coiled-coil region" evidence="1">
    <location>
        <begin position="541"/>
        <end position="616"/>
    </location>
</feature>
<dbReference type="PANTHER" id="PTHR30441:SF8">
    <property type="entry name" value="DUF748 DOMAIN-CONTAINING PROTEIN"/>
    <property type="match status" value="1"/>
</dbReference>
<protein>
    <recommendedName>
        <fullName evidence="4">TIGR03545 family protein</fullName>
    </recommendedName>
</protein>
<organism evidence="2 3">
    <name type="scientific">Acetonema longum DSM 6540</name>
    <dbReference type="NCBI Taxonomy" id="1009370"/>
    <lineage>
        <taxon>Bacteria</taxon>
        <taxon>Bacillati</taxon>
        <taxon>Bacillota</taxon>
        <taxon>Negativicutes</taxon>
        <taxon>Acetonemataceae</taxon>
        <taxon>Acetonema</taxon>
    </lineage>
</organism>
<dbReference type="InterPro" id="IPR019934">
    <property type="entry name" value="CHP03545"/>
</dbReference>
<dbReference type="NCBIfam" id="TIGR03545">
    <property type="entry name" value="TIGR03545 family protein"/>
    <property type="match status" value="1"/>
</dbReference>
<dbReference type="Proteomes" id="UP000003240">
    <property type="component" value="Unassembled WGS sequence"/>
</dbReference>
<dbReference type="eggNOG" id="COG2982">
    <property type="taxonomic scope" value="Bacteria"/>
</dbReference>
<evidence type="ECO:0000313" key="2">
    <source>
        <dbReference type="EMBL" id="EGO64601.1"/>
    </source>
</evidence>
<sequence length="618" mass="68627">MRWKALYIILALTALFGVLGFFFLDSALGWTLERSIEAVTGVDAEVNGFRILWSQTAVEIDKVAVTNPSNTWRNLLEAKNLRAQIALEPLFSGKTVIEEINIDDLILNTPRSSDGKLEQALLPGPFGQAQSELHEGIAAIPMLDPGQMAGQVDVDQLVASHKFETDTAAAATGKQIEASKEKWQQNLTALEQTKKQIQEMESKLRNFKLDTSDPLVLKQQLDELKAMQETGKAAVRQISATRNELKQDFSSLTTNIKDLRQTADKDYHALLKMAKLPDASAFNISEALFGDFLLNQTTLFVGLADQIQTSIPVELNSPEKEEHVRGGQDIIFPGRQTYPQLLIKHIGISTQGVAGETDGYYAKGALDGFTTEPAVYGKPMNVSLQGQSPDKARLDLHGIINHTGPDYHDQIQVQIYNFSLPGLKLPDSPYLPQALTAGSGNVTTDISLRPDVFALTMTFTGSNITGSYAADEPVSAHSKDEIAKLIRQELGKLDQLYIKYQLEKIGQNIKMKVSSNLDDIIAGRFKAIVGETVNKYTDQIRSRVDARLEKQQQELEGKRQQYEQQLNGKVNETQALADKYQQEANAKKKQLEDKINAKAEAKKDQLEDKLKDKLKKLF</sequence>
<accession>F7NHB8</accession>
<evidence type="ECO:0008006" key="4">
    <source>
        <dbReference type="Google" id="ProtNLM"/>
    </source>
</evidence>
<feature type="coiled-coil region" evidence="1">
    <location>
        <begin position="173"/>
        <end position="210"/>
    </location>
</feature>
<dbReference type="PANTHER" id="PTHR30441">
    <property type="entry name" value="DUF748 DOMAIN-CONTAINING PROTEIN"/>
    <property type="match status" value="1"/>
</dbReference>
<dbReference type="AlphaFoldDB" id="F7NHB8"/>